<dbReference type="GeneID" id="94370488"/>
<organism evidence="1 2">
    <name type="scientific">Mesonia mobilis</name>
    <dbReference type="NCBI Taxonomy" id="369791"/>
    <lineage>
        <taxon>Bacteria</taxon>
        <taxon>Pseudomonadati</taxon>
        <taxon>Bacteroidota</taxon>
        <taxon>Flavobacteriia</taxon>
        <taxon>Flavobacteriales</taxon>
        <taxon>Flavobacteriaceae</taxon>
        <taxon>Mesonia</taxon>
    </lineage>
</organism>
<keyword evidence="2" id="KW-1185">Reference proteome</keyword>
<sequence>MDSDILQANDSIIAKIKSDKEYSKFLTKINEPNLENLEGETYRFLIIGPWGNSSIYRLNKNADKITLSSNKYWQEINDIQIDSLEKIEKINLKIKDWNKIKNLLNEINYWKSPVRINDNHYLDGTGFIIEGYSNLKNECTNRNYHATSRISPKDTTKYRGIFKKIDQLAKE</sequence>
<proteinExistence type="predicted"/>
<dbReference type="RefSeq" id="WP_027885778.1">
    <property type="nucleotide sequence ID" value="NZ_BMWY01000017.1"/>
</dbReference>
<dbReference type="Proteomes" id="UP000615593">
    <property type="component" value="Unassembled WGS sequence"/>
</dbReference>
<dbReference type="EMBL" id="BMWY01000017">
    <property type="protein sequence ID" value="GGZ65270.1"/>
    <property type="molecule type" value="Genomic_DNA"/>
</dbReference>
<reference evidence="2" key="1">
    <citation type="journal article" date="2019" name="Int. J. Syst. Evol. Microbiol.">
        <title>The Global Catalogue of Microorganisms (GCM) 10K type strain sequencing project: providing services to taxonomists for standard genome sequencing and annotation.</title>
        <authorList>
            <consortium name="The Broad Institute Genomics Platform"/>
            <consortium name="The Broad Institute Genome Sequencing Center for Infectious Disease"/>
            <person name="Wu L."/>
            <person name="Ma J."/>
        </authorList>
    </citation>
    <scope>NUCLEOTIDE SEQUENCE [LARGE SCALE GENOMIC DNA]</scope>
    <source>
        <strain evidence="2">KCTC 12708</strain>
    </source>
</reference>
<protein>
    <submittedName>
        <fullName evidence="1">Uncharacterized protein</fullName>
    </submittedName>
</protein>
<evidence type="ECO:0000313" key="1">
    <source>
        <dbReference type="EMBL" id="GGZ65270.1"/>
    </source>
</evidence>
<gene>
    <name evidence="1" type="ORF">GCM10008088_28250</name>
</gene>
<name>A0ABQ3C2Z9_9FLAO</name>
<evidence type="ECO:0000313" key="2">
    <source>
        <dbReference type="Proteomes" id="UP000615593"/>
    </source>
</evidence>
<comment type="caution">
    <text evidence="1">The sequence shown here is derived from an EMBL/GenBank/DDBJ whole genome shotgun (WGS) entry which is preliminary data.</text>
</comment>
<accession>A0ABQ3C2Z9</accession>